<evidence type="ECO:0000313" key="9">
    <source>
        <dbReference type="Proteomes" id="UP000077115"/>
    </source>
</evidence>
<dbReference type="eggNOG" id="KOG1635">
    <property type="taxonomic scope" value="Eukaryota"/>
</dbReference>
<gene>
    <name evidence="8" type="ORF">BDEG_26363</name>
</gene>
<evidence type="ECO:0000256" key="1">
    <source>
        <dbReference type="ARBA" id="ARBA00005591"/>
    </source>
</evidence>
<evidence type="ECO:0000256" key="4">
    <source>
        <dbReference type="ARBA" id="ARBA00030643"/>
    </source>
</evidence>
<dbReference type="PANTHER" id="PTHR43774">
    <property type="entry name" value="PEPTIDE METHIONINE SULFOXIDE REDUCTASE"/>
    <property type="match status" value="1"/>
</dbReference>
<dbReference type="EMBL" id="DS022309">
    <property type="protein sequence ID" value="OAJ42977.1"/>
    <property type="molecule type" value="Genomic_DNA"/>
</dbReference>
<dbReference type="NCBIfam" id="TIGR00401">
    <property type="entry name" value="msrA"/>
    <property type="match status" value="1"/>
</dbReference>
<dbReference type="FunFam" id="3.30.1060.10:FF:000006">
    <property type="entry name" value="Peptide methionine sulfoxide reductase"/>
    <property type="match status" value="1"/>
</dbReference>
<comment type="catalytic activity">
    <reaction evidence="5">
        <text>L-methionyl-[protein] + [thioredoxin]-disulfide + H2O = L-methionyl-(S)-S-oxide-[protein] + [thioredoxin]-dithiol</text>
        <dbReference type="Rhea" id="RHEA:14217"/>
        <dbReference type="Rhea" id="RHEA-COMP:10698"/>
        <dbReference type="Rhea" id="RHEA-COMP:10700"/>
        <dbReference type="Rhea" id="RHEA-COMP:12313"/>
        <dbReference type="Rhea" id="RHEA-COMP:12315"/>
        <dbReference type="ChEBI" id="CHEBI:15377"/>
        <dbReference type="ChEBI" id="CHEBI:16044"/>
        <dbReference type="ChEBI" id="CHEBI:29950"/>
        <dbReference type="ChEBI" id="CHEBI:44120"/>
        <dbReference type="ChEBI" id="CHEBI:50058"/>
        <dbReference type="EC" id="1.8.4.11"/>
    </reaction>
</comment>
<keyword evidence="3" id="KW-0560">Oxidoreductase</keyword>
<evidence type="ECO:0000256" key="3">
    <source>
        <dbReference type="ARBA" id="ARBA00023002"/>
    </source>
</evidence>
<evidence type="ECO:0000256" key="6">
    <source>
        <dbReference type="ARBA" id="ARBA00048782"/>
    </source>
</evidence>
<dbReference type="SUPFAM" id="SSF55068">
    <property type="entry name" value="Peptide methionine sulfoxide reductase"/>
    <property type="match status" value="1"/>
</dbReference>
<dbReference type="InterPro" id="IPR036509">
    <property type="entry name" value="Met_Sox_Rdtase_MsrA_sf"/>
</dbReference>
<dbReference type="EC" id="1.8.4.11" evidence="2"/>
<proteinExistence type="inferred from homology"/>
<evidence type="ECO:0000259" key="7">
    <source>
        <dbReference type="Pfam" id="PF01625"/>
    </source>
</evidence>
<dbReference type="AlphaFoldDB" id="A0A177WS65"/>
<evidence type="ECO:0000256" key="5">
    <source>
        <dbReference type="ARBA" id="ARBA00047806"/>
    </source>
</evidence>
<dbReference type="InterPro" id="IPR002569">
    <property type="entry name" value="Met_Sox_Rdtase_MsrA_dom"/>
</dbReference>
<reference evidence="8 9" key="1">
    <citation type="submission" date="2006-10" db="EMBL/GenBank/DDBJ databases">
        <title>The Genome Sequence of Batrachochytrium dendrobatidis JEL423.</title>
        <authorList>
            <consortium name="The Broad Institute Genome Sequencing Platform"/>
            <person name="Birren B."/>
            <person name="Lander E."/>
            <person name="Galagan J."/>
            <person name="Cuomo C."/>
            <person name="Devon K."/>
            <person name="Jaffe D."/>
            <person name="Butler J."/>
            <person name="Alvarez P."/>
            <person name="Gnerre S."/>
            <person name="Grabherr M."/>
            <person name="Kleber M."/>
            <person name="Mauceli E."/>
            <person name="Brockman W."/>
            <person name="Young S."/>
            <person name="LaButti K."/>
            <person name="Sykes S."/>
            <person name="DeCaprio D."/>
            <person name="Crawford M."/>
            <person name="Koehrsen M."/>
            <person name="Engels R."/>
            <person name="Montgomery P."/>
            <person name="Pearson M."/>
            <person name="Howarth C."/>
            <person name="Larson L."/>
            <person name="White J."/>
            <person name="O'Leary S."/>
            <person name="Kodira C."/>
            <person name="Zeng Q."/>
            <person name="Yandava C."/>
            <person name="Alvarado L."/>
            <person name="Longcore J."/>
            <person name="James T."/>
        </authorList>
    </citation>
    <scope>NUCLEOTIDE SEQUENCE [LARGE SCALE GENOMIC DNA]</scope>
    <source>
        <strain evidence="8 9">JEL423</strain>
    </source>
</reference>
<sequence>MGRGMSYQKDTTSAEPIVSTQGNELATFGAGCFWGVEKVFKRKFANRGLSAIQVGYCGGSNGTPSYQQVCSGTTGHAEAVQLQYDPKVLTLAELIDFFYRMHDPTTLNRQGGDAGTQYRSAIFYRNDVDKQIAEEQTKVAQMHFKTAKIQTTIEPMGAFWPAEKYHQEYLDKNPHGYECAMHYERTWESIEAAHK</sequence>
<comment type="similarity">
    <text evidence="1">Belongs to the MsrA Met sulfoxide reductase family.</text>
</comment>
<comment type="catalytic activity">
    <reaction evidence="6">
        <text>[thioredoxin]-disulfide + L-methionine + H2O = L-methionine (S)-S-oxide + [thioredoxin]-dithiol</text>
        <dbReference type="Rhea" id="RHEA:19993"/>
        <dbReference type="Rhea" id="RHEA-COMP:10698"/>
        <dbReference type="Rhea" id="RHEA-COMP:10700"/>
        <dbReference type="ChEBI" id="CHEBI:15377"/>
        <dbReference type="ChEBI" id="CHEBI:29950"/>
        <dbReference type="ChEBI" id="CHEBI:50058"/>
        <dbReference type="ChEBI" id="CHEBI:57844"/>
        <dbReference type="ChEBI" id="CHEBI:58772"/>
        <dbReference type="EC" id="1.8.4.11"/>
    </reaction>
</comment>
<dbReference type="Gene3D" id="3.30.1060.10">
    <property type="entry name" value="Peptide methionine sulphoxide reductase MsrA"/>
    <property type="match status" value="1"/>
</dbReference>
<dbReference type="OrthoDB" id="77405at2759"/>
<name>A0A177WS65_BATDL</name>
<dbReference type="Pfam" id="PF01625">
    <property type="entry name" value="PMSR"/>
    <property type="match status" value="1"/>
</dbReference>
<evidence type="ECO:0000313" key="8">
    <source>
        <dbReference type="EMBL" id="OAJ42977.1"/>
    </source>
</evidence>
<reference evidence="8 9" key="2">
    <citation type="submission" date="2016-05" db="EMBL/GenBank/DDBJ databases">
        <title>Lineage-specific infection strategies underlie the spectrum of fungal disease in amphibians.</title>
        <authorList>
            <person name="Cuomo C.A."/>
            <person name="Farrer R.A."/>
            <person name="James T."/>
            <person name="Longcore J."/>
            <person name="Birren B."/>
        </authorList>
    </citation>
    <scope>NUCLEOTIDE SEQUENCE [LARGE SCALE GENOMIC DNA]</scope>
    <source>
        <strain evidence="8 9">JEL423</strain>
    </source>
</reference>
<dbReference type="HAMAP" id="MF_01401">
    <property type="entry name" value="MsrA"/>
    <property type="match status" value="1"/>
</dbReference>
<dbReference type="Proteomes" id="UP000077115">
    <property type="component" value="Unassembled WGS sequence"/>
</dbReference>
<dbReference type="VEuPathDB" id="FungiDB:BDEG_26363"/>
<dbReference type="GO" id="GO:0008113">
    <property type="term" value="F:peptide-methionine (S)-S-oxide reductase activity"/>
    <property type="evidence" value="ECO:0007669"/>
    <property type="project" value="UniProtKB-EC"/>
</dbReference>
<feature type="domain" description="Peptide methionine sulphoxide reductase MsrA" evidence="7">
    <location>
        <begin position="26"/>
        <end position="179"/>
    </location>
</feature>
<evidence type="ECO:0000256" key="2">
    <source>
        <dbReference type="ARBA" id="ARBA00012502"/>
    </source>
</evidence>
<dbReference type="STRING" id="403673.A0A177WS65"/>
<accession>A0A177WS65</accession>
<protein>
    <recommendedName>
        <fullName evidence="2">peptide-methionine (S)-S-oxide reductase</fullName>
        <ecNumber evidence="2">1.8.4.11</ecNumber>
    </recommendedName>
    <alternativeName>
        <fullName evidence="4">Peptide-methionine (S)-S-oxide reductase</fullName>
    </alternativeName>
</protein>
<dbReference type="PANTHER" id="PTHR43774:SF1">
    <property type="entry name" value="PEPTIDE METHIONINE SULFOXIDE REDUCTASE MSRA 2"/>
    <property type="match status" value="1"/>
</dbReference>
<organism evidence="8 9">
    <name type="scientific">Batrachochytrium dendrobatidis (strain JEL423)</name>
    <dbReference type="NCBI Taxonomy" id="403673"/>
    <lineage>
        <taxon>Eukaryota</taxon>
        <taxon>Fungi</taxon>
        <taxon>Fungi incertae sedis</taxon>
        <taxon>Chytridiomycota</taxon>
        <taxon>Chytridiomycota incertae sedis</taxon>
        <taxon>Chytridiomycetes</taxon>
        <taxon>Rhizophydiales</taxon>
        <taxon>Rhizophydiales incertae sedis</taxon>
        <taxon>Batrachochytrium</taxon>
    </lineage>
</organism>
<dbReference type="GO" id="GO:0034599">
    <property type="term" value="P:cellular response to oxidative stress"/>
    <property type="evidence" value="ECO:0007669"/>
    <property type="project" value="UniProtKB-ARBA"/>
</dbReference>